<evidence type="ECO:0000256" key="2">
    <source>
        <dbReference type="HAMAP-Rule" id="MF_00973"/>
    </source>
</evidence>
<dbReference type="PANTHER" id="PTHR30135">
    <property type="entry name" value="UNCHARACTERIZED PROTEIN YVCK-RELATED"/>
    <property type="match status" value="1"/>
</dbReference>
<dbReference type="EMBL" id="MKIE01000005">
    <property type="protein sequence ID" value="OHW62054.1"/>
    <property type="molecule type" value="Genomic_DNA"/>
</dbReference>
<protein>
    <recommendedName>
        <fullName evidence="2">Putative gluconeogenesis factor</fullName>
    </recommendedName>
</protein>
<dbReference type="Proteomes" id="UP000180254">
    <property type="component" value="Unassembled WGS sequence"/>
</dbReference>
<dbReference type="GO" id="GO:0005737">
    <property type="term" value="C:cytoplasm"/>
    <property type="evidence" value="ECO:0007669"/>
    <property type="project" value="UniProtKB-SubCell"/>
</dbReference>
<keyword evidence="3" id="KW-0812">Transmembrane</keyword>
<proteinExistence type="inferred from homology"/>
<comment type="subcellular location">
    <subcellularLocation>
        <location evidence="2">Cytoplasm</location>
    </subcellularLocation>
</comment>
<dbReference type="GO" id="GO:0043743">
    <property type="term" value="F:LPPG:FO 2-phospho-L-lactate transferase activity"/>
    <property type="evidence" value="ECO:0007669"/>
    <property type="project" value="InterPro"/>
</dbReference>
<dbReference type="GO" id="GO:0008360">
    <property type="term" value="P:regulation of cell shape"/>
    <property type="evidence" value="ECO:0007669"/>
    <property type="project" value="UniProtKB-UniRule"/>
</dbReference>
<evidence type="ECO:0000313" key="5">
    <source>
        <dbReference type="Proteomes" id="UP000180254"/>
    </source>
</evidence>
<dbReference type="AlphaFoldDB" id="A0A1S1V6C7"/>
<feature type="transmembrane region" description="Helical" evidence="3">
    <location>
        <begin position="48"/>
        <end position="72"/>
    </location>
</feature>
<comment type="caution">
    <text evidence="4">The sequence shown here is derived from an EMBL/GenBank/DDBJ whole genome shotgun (WGS) entry which is preliminary data.</text>
</comment>
<comment type="function">
    <text evidence="2">Required for morphogenesis under gluconeogenic growth conditions.</text>
</comment>
<dbReference type="CDD" id="cd07187">
    <property type="entry name" value="YvcK_like"/>
    <property type="match status" value="1"/>
</dbReference>
<dbReference type="HAMAP" id="MF_00973">
    <property type="entry name" value="Gluconeogen_factor"/>
    <property type="match status" value="1"/>
</dbReference>
<comment type="similarity">
    <text evidence="2">Belongs to the gluconeogenesis factor family.</text>
</comment>
<reference evidence="4 5" key="1">
    <citation type="submission" date="2016-09" db="EMBL/GenBank/DDBJ databases">
        <title>Genome sequence of Eubacterium angustum.</title>
        <authorList>
            <person name="Poehlein A."/>
            <person name="Daniel R."/>
        </authorList>
    </citation>
    <scope>NUCLEOTIDE SEQUENCE [LARGE SCALE GENOMIC DNA]</scope>
    <source>
        <strain evidence="4 5">DSM 1989</strain>
    </source>
</reference>
<name>A0A1S1V6C7_9FIRM</name>
<dbReference type="Gene3D" id="3.40.50.10680">
    <property type="entry name" value="CofD-like domains"/>
    <property type="match status" value="1"/>
</dbReference>
<dbReference type="InterPro" id="IPR002882">
    <property type="entry name" value="CofD"/>
</dbReference>
<gene>
    <name evidence="4" type="ORF">EUAN_15020</name>
</gene>
<evidence type="ECO:0000256" key="3">
    <source>
        <dbReference type="SAM" id="Phobius"/>
    </source>
</evidence>
<feature type="transmembrane region" description="Helical" evidence="3">
    <location>
        <begin position="16"/>
        <end position="36"/>
    </location>
</feature>
<organism evidence="4 5">
    <name type="scientific">Andreesenia angusta</name>
    <dbReference type="NCBI Taxonomy" id="39480"/>
    <lineage>
        <taxon>Bacteria</taxon>
        <taxon>Bacillati</taxon>
        <taxon>Bacillota</taxon>
        <taxon>Tissierellia</taxon>
        <taxon>Tissierellales</taxon>
        <taxon>Gottschalkiaceae</taxon>
        <taxon>Andreesenia</taxon>
    </lineage>
</organism>
<dbReference type="PANTHER" id="PTHR30135:SF3">
    <property type="entry name" value="GLUCONEOGENESIS FACTOR-RELATED"/>
    <property type="match status" value="1"/>
</dbReference>
<dbReference type="NCBIfam" id="TIGR01826">
    <property type="entry name" value="CofD_related"/>
    <property type="match status" value="1"/>
</dbReference>
<evidence type="ECO:0000256" key="1">
    <source>
        <dbReference type="ARBA" id="ARBA00022490"/>
    </source>
</evidence>
<accession>A0A1S1V6C7</accession>
<keyword evidence="3" id="KW-1133">Transmembrane helix</keyword>
<dbReference type="InterPro" id="IPR010119">
    <property type="entry name" value="Gluconeogen_factor"/>
</dbReference>
<keyword evidence="3" id="KW-0472">Membrane</keyword>
<dbReference type="STRING" id="39480.EUAN_15020"/>
<dbReference type="InterPro" id="IPR038136">
    <property type="entry name" value="CofD-like_dom_sf"/>
</dbReference>
<keyword evidence="5" id="KW-1185">Reference proteome</keyword>
<evidence type="ECO:0000313" key="4">
    <source>
        <dbReference type="EMBL" id="OHW62054.1"/>
    </source>
</evidence>
<dbReference type="RefSeq" id="WP_071063264.1">
    <property type="nucleotide sequence ID" value="NZ_MKIE01000005.1"/>
</dbReference>
<dbReference type="Pfam" id="PF01933">
    <property type="entry name" value="CofD"/>
    <property type="match status" value="1"/>
</dbReference>
<dbReference type="OrthoDB" id="9783842at2"/>
<sequence length="425" mass="46889">MKILRWRRLLFNIKHWIALGALGFILFLSGVVTFFYGVQIPWRNDRMFSSTLIILGVFLLGVAGSGGIRALLKIIRSFNNYRVFDSNAVDEIIHREQVLSKGPKIVVLGGGTGLSVLLRGLKNYTSNITAIVTVADDGGGSGVLRDEMGMLPPGDIRNCILALADTEPTMQKLLNHRFKEGSLKGQSFGNLFIAAMNEIYGDFNKAIKEMSNVLAVKGKVLPVTLEDIELVAELQGGIKVKGESEIPIKSRETGKRIERVRIEPDHSKPLDESLFEISNADCIVLGPGSLYTSVIPNLLVEGMAKAVKESKATKVYIGNVMTQPGETDGYGIYDHVEAVLEHSYDDMIDYVISNIGVIPEETLKRYSEDGAEMVSITEEDEEKLRAKGIVLVKDKLVESDKEKIRHDSNELSQIIVKIALASRLK</sequence>
<keyword evidence="1 2" id="KW-0963">Cytoplasm</keyword>
<dbReference type="SUPFAM" id="SSF142338">
    <property type="entry name" value="CofD-like"/>
    <property type="match status" value="1"/>
</dbReference>